<dbReference type="Proteomes" id="UP001165586">
    <property type="component" value="Unassembled WGS sequence"/>
</dbReference>
<evidence type="ECO:0000313" key="2">
    <source>
        <dbReference type="Proteomes" id="UP001165586"/>
    </source>
</evidence>
<gene>
    <name evidence="1" type="ORF">N1032_13665</name>
</gene>
<comment type="caution">
    <text evidence="1">The sequence shown here is derived from an EMBL/GenBank/DDBJ whole genome shotgun (WGS) entry which is preliminary data.</text>
</comment>
<reference evidence="1" key="1">
    <citation type="submission" date="2022-08" db="EMBL/GenBank/DDBJ databases">
        <authorList>
            <person name="Deng Y."/>
            <person name="Han X.-F."/>
            <person name="Zhang Y.-Q."/>
        </authorList>
    </citation>
    <scope>NUCLEOTIDE SEQUENCE</scope>
    <source>
        <strain evidence="1">CPCC 203386</strain>
    </source>
</reference>
<proteinExistence type="predicted"/>
<accession>A0ABT2H4E5</accession>
<keyword evidence="2" id="KW-1185">Reference proteome</keyword>
<protein>
    <submittedName>
        <fullName evidence="1">Uncharacterized protein</fullName>
    </submittedName>
</protein>
<evidence type="ECO:0000313" key="1">
    <source>
        <dbReference type="EMBL" id="MCS5734786.1"/>
    </source>
</evidence>
<dbReference type="RefSeq" id="WP_259539654.1">
    <property type="nucleotide sequence ID" value="NZ_JANLCJ010000004.1"/>
</dbReference>
<sequence length="95" mass="10362">MAKKTKTALKELIKALEKHVETLEDPKSNRGKRDRATARVHAAAFHYASVIHSRTGAASPFVDLPDPALDQSTVNSLKAEKDALQARREAKKAAS</sequence>
<name>A0ABT2H4E5_9MICO</name>
<organism evidence="1 2">
    <name type="scientific">Herbiconiux daphne</name>
    <dbReference type="NCBI Taxonomy" id="2970914"/>
    <lineage>
        <taxon>Bacteria</taxon>
        <taxon>Bacillati</taxon>
        <taxon>Actinomycetota</taxon>
        <taxon>Actinomycetes</taxon>
        <taxon>Micrococcales</taxon>
        <taxon>Microbacteriaceae</taxon>
        <taxon>Herbiconiux</taxon>
    </lineage>
</organism>
<dbReference type="EMBL" id="JANLCJ010000004">
    <property type="protein sequence ID" value="MCS5734786.1"/>
    <property type="molecule type" value="Genomic_DNA"/>
</dbReference>